<sequence length="239" mass="26842">MDSERVLKVQADLPGGGVEVLGLNSKKFKVTILSNDRISIQKWDVAPEYVKTKSSLLADLPHLCICLLILERMQQIAAEKWDEAQVQLKQAVDVEMADTTGLAVKVEDLIQRSLEVQLKKIGITGNASGKPAWGKQEKKMKEKKKKSPDNKKLATLEAKLSAMKRKRGDPLVQTPATPMLKARERKGWLPSSPQKAKGSRKHSCLCFFQQSAILLCMRPLCLLRVPDFMLTYIWGQVYN</sequence>
<dbReference type="Proteomes" id="UP000054538">
    <property type="component" value="Unassembled WGS sequence"/>
</dbReference>
<reference evidence="3" key="2">
    <citation type="submission" date="2015-01" db="EMBL/GenBank/DDBJ databases">
        <title>Evolutionary Origins and Diversification of the Mycorrhizal Mutualists.</title>
        <authorList>
            <consortium name="DOE Joint Genome Institute"/>
            <consortium name="Mycorrhizal Genomics Consortium"/>
            <person name="Kohler A."/>
            <person name="Kuo A."/>
            <person name="Nagy L.G."/>
            <person name="Floudas D."/>
            <person name="Copeland A."/>
            <person name="Barry K.W."/>
            <person name="Cichocki N."/>
            <person name="Veneault-Fourrey C."/>
            <person name="LaButti K."/>
            <person name="Lindquist E.A."/>
            <person name="Lipzen A."/>
            <person name="Lundell T."/>
            <person name="Morin E."/>
            <person name="Murat C."/>
            <person name="Riley R."/>
            <person name="Ohm R."/>
            <person name="Sun H."/>
            <person name="Tunlid A."/>
            <person name="Henrissat B."/>
            <person name="Grigoriev I.V."/>
            <person name="Hibbett D.S."/>
            <person name="Martin F."/>
        </authorList>
    </citation>
    <scope>NUCLEOTIDE SEQUENCE [LARGE SCALE GENOMIC DNA]</scope>
    <source>
        <strain evidence="3">Ve08.2h10</strain>
    </source>
</reference>
<gene>
    <name evidence="2" type="ORF">PAXRUDRAFT_16040</name>
</gene>
<dbReference type="InParanoid" id="A0A0D0CAV6"/>
<dbReference type="EMBL" id="KN826134">
    <property type="protein sequence ID" value="KIK79972.1"/>
    <property type="molecule type" value="Genomic_DNA"/>
</dbReference>
<dbReference type="AlphaFoldDB" id="A0A0D0CAV6"/>
<evidence type="ECO:0000256" key="1">
    <source>
        <dbReference type="SAM" id="MobiDB-lite"/>
    </source>
</evidence>
<feature type="region of interest" description="Disordered" evidence="1">
    <location>
        <begin position="128"/>
        <end position="152"/>
    </location>
</feature>
<dbReference type="HOGENOM" id="CLU_101459_0_0_1"/>
<keyword evidence="3" id="KW-1185">Reference proteome</keyword>
<protein>
    <submittedName>
        <fullName evidence="2">Uncharacterized protein</fullName>
    </submittedName>
</protein>
<evidence type="ECO:0000313" key="2">
    <source>
        <dbReference type="EMBL" id="KIK79972.1"/>
    </source>
</evidence>
<organism evidence="2 3">
    <name type="scientific">Paxillus rubicundulus Ve08.2h10</name>
    <dbReference type="NCBI Taxonomy" id="930991"/>
    <lineage>
        <taxon>Eukaryota</taxon>
        <taxon>Fungi</taxon>
        <taxon>Dikarya</taxon>
        <taxon>Basidiomycota</taxon>
        <taxon>Agaricomycotina</taxon>
        <taxon>Agaricomycetes</taxon>
        <taxon>Agaricomycetidae</taxon>
        <taxon>Boletales</taxon>
        <taxon>Paxilineae</taxon>
        <taxon>Paxillaceae</taxon>
        <taxon>Paxillus</taxon>
    </lineage>
</organism>
<proteinExistence type="predicted"/>
<evidence type="ECO:0000313" key="3">
    <source>
        <dbReference type="Proteomes" id="UP000054538"/>
    </source>
</evidence>
<dbReference type="STRING" id="930991.A0A0D0CAV6"/>
<accession>A0A0D0CAV6</accession>
<reference evidence="2 3" key="1">
    <citation type="submission" date="2014-04" db="EMBL/GenBank/DDBJ databases">
        <authorList>
            <consortium name="DOE Joint Genome Institute"/>
            <person name="Kuo A."/>
            <person name="Kohler A."/>
            <person name="Jargeat P."/>
            <person name="Nagy L.G."/>
            <person name="Floudas D."/>
            <person name="Copeland A."/>
            <person name="Barry K.W."/>
            <person name="Cichocki N."/>
            <person name="Veneault-Fourrey C."/>
            <person name="LaButti K."/>
            <person name="Lindquist E.A."/>
            <person name="Lipzen A."/>
            <person name="Lundell T."/>
            <person name="Morin E."/>
            <person name="Murat C."/>
            <person name="Sun H."/>
            <person name="Tunlid A."/>
            <person name="Henrissat B."/>
            <person name="Grigoriev I.V."/>
            <person name="Hibbett D.S."/>
            <person name="Martin F."/>
            <person name="Nordberg H.P."/>
            <person name="Cantor M.N."/>
            <person name="Hua S.X."/>
        </authorList>
    </citation>
    <scope>NUCLEOTIDE SEQUENCE [LARGE SCALE GENOMIC DNA]</scope>
    <source>
        <strain evidence="2 3">Ve08.2h10</strain>
    </source>
</reference>
<name>A0A0D0CAV6_9AGAM</name>